<sequence length="69" mass="8154">MFTASVYILCSNLKLMFPHVSQCHRCFQLFCSFCCRLCSNKHQVHLSRQQQQHSTIRLMGIPYLFSRQA</sequence>
<reference evidence="1" key="1">
    <citation type="submission" date="2014-09" db="EMBL/GenBank/DDBJ databases">
        <authorList>
            <person name="Magalhaes I.L.F."/>
            <person name="Oliveira U."/>
            <person name="Santos F.R."/>
            <person name="Vidigal T.H.D.A."/>
            <person name="Brescovit A.D."/>
            <person name="Santos A.J."/>
        </authorList>
    </citation>
    <scope>NUCLEOTIDE SEQUENCE</scope>
    <source>
        <tissue evidence="1">Shoot tissue taken approximately 20 cm above the soil surface</tissue>
    </source>
</reference>
<accession>A0A0A8Y8Y8</accession>
<reference evidence="1" key="2">
    <citation type="journal article" date="2015" name="Data Brief">
        <title>Shoot transcriptome of the giant reed, Arundo donax.</title>
        <authorList>
            <person name="Barrero R.A."/>
            <person name="Guerrero F.D."/>
            <person name="Moolhuijzen P."/>
            <person name="Goolsby J.A."/>
            <person name="Tidwell J."/>
            <person name="Bellgard S.E."/>
            <person name="Bellgard M.I."/>
        </authorList>
    </citation>
    <scope>NUCLEOTIDE SEQUENCE</scope>
    <source>
        <tissue evidence="1">Shoot tissue taken approximately 20 cm above the soil surface</tissue>
    </source>
</reference>
<name>A0A0A8Y8Y8_ARUDO</name>
<evidence type="ECO:0000313" key="1">
    <source>
        <dbReference type="EMBL" id="JAD22736.1"/>
    </source>
</evidence>
<organism evidence="1">
    <name type="scientific">Arundo donax</name>
    <name type="common">Giant reed</name>
    <name type="synonym">Donax arundinaceus</name>
    <dbReference type="NCBI Taxonomy" id="35708"/>
    <lineage>
        <taxon>Eukaryota</taxon>
        <taxon>Viridiplantae</taxon>
        <taxon>Streptophyta</taxon>
        <taxon>Embryophyta</taxon>
        <taxon>Tracheophyta</taxon>
        <taxon>Spermatophyta</taxon>
        <taxon>Magnoliopsida</taxon>
        <taxon>Liliopsida</taxon>
        <taxon>Poales</taxon>
        <taxon>Poaceae</taxon>
        <taxon>PACMAD clade</taxon>
        <taxon>Arundinoideae</taxon>
        <taxon>Arundineae</taxon>
        <taxon>Arundo</taxon>
    </lineage>
</organism>
<dbReference type="AlphaFoldDB" id="A0A0A8Y8Y8"/>
<dbReference type="EMBL" id="GBRH01275159">
    <property type="protein sequence ID" value="JAD22736.1"/>
    <property type="molecule type" value="Transcribed_RNA"/>
</dbReference>
<proteinExistence type="predicted"/>
<protein>
    <submittedName>
        <fullName evidence="1">Uncharacterized protein</fullName>
    </submittedName>
</protein>